<feature type="non-terminal residue" evidence="8">
    <location>
        <position position="1"/>
    </location>
</feature>
<comment type="similarity">
    <text evidence="2">Belongs to the glycosyltransferase 32 family.</text>
</comment>
<keyword evidence="5" id="KW-0333">Golgi apparatus</keyword>
<evidence type="ECO:0000259" key="7">
    <source>
        <dbReference type="Pfam" id="PF04572"/>
    </source>
</evidence>
<evidence type="ECO:0000256" key="4">
    <source>
        <dbReference type="ARBA" id="ARBA00022679"/>
    </source>
</evidence>
<dbReference type="InterPro" id="IPR007652">
    <property type="entry name" value="A1-4-GlycosylTfrase_dom"/>
</dbReference>
<evidence type="ECO:0000256" key="3">
    <source>
        <dbReference type="ARBA" id="ARBA00022676"/>
    </source>
</evidence>
<evidence type="ECO:0000256" key="6">
    <source>
        <dbReference type="ARBA" id="ARBA00023136"/>
    </source>
</evidence>
<name>A0A553PCZ6_TIGCA</name>
<protein>
    <recommendedName>
        <fullName evidence="7">Alpha 1,4-glycosyltransferase domain-containing protein</fullName>
    </recommendedName>
</protein>
<comment type="subcellular location">
    <subcellularLocation>
        <location evidence="1">Golgi apparatus membrane</location>
        <topology evidence="1">Single-pass type II membrane protein</topology>
    </subcellularLocation>
</comment>
<dbReference type="Proteomes" id="UP000318571">
    <property type="component" value="Chromosome 2"/>
</dbReference>
<reference evidence="8 9" key="1">
    <citation type="journal article" date="2018" name="Nat. Ecol. Evol.">
        <title>Genomic signatures of mitonuclear coevolution across populations of Tigriopus californicus.</title>
        <authorList>
            <person name="Barreto F.S."/>
            <person name="Watson E.T."/>
            <person name="Lima T.G."/>
            <person name="Willett C.S."/>
            <person name="Edmands S."/>
            <person name="Li W."/>
            <person name="Burton R.S."/>
        </authorList>
    </citation>
    <scope>NUCLEOTIDE SEQUENCE [LARGE SCALE GENOMIC DNA]</scope>
    <source>
        <strain evidence="8 9">San Diego</strain>
    </source>
</reference>
<dbReference type="GO" id="GO:0000139">
    <property type="term" value="C:Golgi membrane"/>
    <property type="evidence" value="ECO:0007669"/>
    <property type="project" value="UniProtKB-SubCell"/>
</dbReference>
<evidence type="ECO:0000313" key="9">
    <source>
        <dbReference type="Proteomes" id="UP000318571"/>
    </source>
</evidence>
<keyword evidence="9" id="KW-1185">Reference proteome</keyword>
<dbReference type="EMBL" id="VCGU01000005">
    <property type="protein sequence ID" value="TRY75562.1"/>
    <property type="molecule type" value="Genomic_DNA"/>
</dbReference>
<accession>A0A553PCZ6</accession>
<dbReference type="AlphaFoldDB" id="A0A553PCZ6"/>
<keyword evidence="4" id="KW-0808">Transferase</keyword>
<dbReference type="Pfam" id="PF04572">
    <property type="entry name" value="Gb3_synth"/>
    <property type="match status" value="1"/>
</dbReference>
<dbReference type="PANTHER" id="PTHR12042">
    <property type="entry name" value="LACTOSYLCERAMIDE 4-ALPHA-GALACTOSYLTRANSFERASE ALPHA- 1,4-GALACTOSYLTRANSFERASE"/>
    <property type="match status" value="1"/>
</dbReference>
<evidence type="ECO:0000313" key="8">
    <source>
        <dbReference type="EMBL" id="TRY75562.1"/>
    </source>
</evidence>
<dbReference type="InterPro" id="IPR007577">
    <property type="entry name" value="GlycoTrfase_DXD_sugar-bd_CS"/>
</dbReference>
<dbReference type="GO" id="GO:0016758">
    <property type="term" value="F:hexosyltransferase activity"/>
    <property type="evidence" value="ECO:0007669"/>
    <property type="project" value="TreeGrafter"/>
</dbReference>
<evidence type="ECO:0000256" key="5">
    <source>
        <dbReference type="ARBA" id="ARBA00023034"/>
    </source>
</evidence>
<proteinExistence type="inferred from homology"/>
<evidence type="ECO:0000256" key="1">
    <source>
        <dbReference type="ARBA" id="ARBA00004323"/>
    </source>
</evidence>
<dbReference type="Gene3D" id="3.90.550.20">
    <property type="match status" value="1"/>
</dbReference>
<evidence type="ECO:0000256" key="2">
    <source>
        <dbReference type="ARBA" id="ARBA00009003"/>
    </source>
</evidence>
<keyword evidence="3" id="KW-0328">Glycosyltransferase</keyword>
<dbReference type="GO" id="GO:0006688">
    <property type="term" value="P:glycosphingolipid biosynthetic process"/>
    <property type="evidence" value="ECO:0007669"/>
    <property type="project" value="TreeGrafter"/>
</dbReference>
<dbReference type="InterPro" id="IPR029044">
    <property type="entry name" value="Nucleotide-diphossugar_trans"/>
</dbReference>
<dbReference type="InterPro" id="IPR051981">
    <property type="entry name" value="Glycosyltransf_32"/>
</dbReference>
<sequence length="263" mass="30049">LNVFFFRSESLTKFNGFWALISPDEVTCEGRVALLPISTPSQNSNLNSPKIFLLETSGRATLNPRQACAIESALRFTNLNVFVLIRSPFLNLSDVTTCHLFKLSKETNTTTTNLYFREIQPDRDLKGHKFYATFLSDALRLAYLYNYGGWYGDLDFIYLRSLAKENGSILAATGGKNPSLCSNIRVVPPQVFHPIRLHTMKFLWSKEELTPAFWNQTKRDAWAIHFFSYLTSSKEVTKNSRKEAYSYLAPIYCPNSFASVEEF</sequence>
<dbReference type="SUPFAM" id="SSF53448">
    <property type="entry name" value="Nucleotide-diphospho-sugar transferases"/>
    <property type="match status" value="1"/>
</dbReference>
<keyword evidence="6" id="KW-0472">Membrane</keyword>
<dbReference type="Pfam" id="PF04488">
    <property type="entry name" value="Gly_transf_sug"/>
    <property type="match status" value="1"/>
</dbReference>
<organism evidence="8 9">
    <name type="scientific">Tigriopus californicus</name>
    <name type="common">Marine copepod</name>
    <dbReference type="NCBI Taxonomy" id="6832"/>
    <lineage>
        <taxon>Eukaryota</taxon>
        <taxon>Metazoa</taxon>
        <taxon>Ecdysozoa</taxon>
        <taxon>Arthropoda</taxon>
        <taxon>Crustacea</taxon>
        <taxon>Multicrustacea</taxon>
        <taxon>Hexanauplia</taxon>
        <taxon>Copepoda</taxon>
        <taxon>Harpacticoida</taxon>
        <taxon>Harpacticidae</taxon>
        <taxon>Tigriopus</taxon>
    </lineage>
</organism>
<gene>
    <name evidence="8" type="ORF">TCAL_04526</name>
</gene>
<feature type="domain" description="Alpha 1,4-glycosyltransferase" evidence="7">
    <location>
        <begin position="178"/>
        <end position="259"/>
    </location>
</feature>
<comment type="caution">
    <text evidence="8">The sequence shown here is derived from an EMBL/GenBank/DDBJ whole genome shotgun (WGS) entry which is preliminary data.</text>
</comment>
<dbReference type="PANTHER" id="PTHR12042:SF21">
    <property type="entry name" value="ALPHA1,4-GALACTOSYLTRANSFERASE 1-RELATED"/>
    <property type="match status" value="1"/>
</dbReference>